<evidence type="ECO:0000313" key="2">
    <source>
        <dbReference type="EMBL" id="PKI70262.1"/>
    </source>
</evidence>
<evidence type="ECO:0000256" key="1">
    <source>
        <dbReference type="SAM" id="MobiDB-lite"/>
    </source>
</evidence>
<reference evidence="2 3" key="1">
    <citation type="submission" date="2017-11" db="EMBL/GenBank/DDBJ databases">
        <title>De-novo sequencing of pomegranate (Punica granatum L.) genome.</title>
        <authorList>
            <person name="Akparov Z."/>
            <person name="Amiraslanov A."/>
            <person name="Hajiyeva S."/>
            <person name="Abbasov M."/>
            <person name="Kaur K."/>
            <person name="Hamwieh A."/>
            <person name="Solovyev V."/>
            <person name="Salamov A."/>
            <person name="Braich B."/>
            <person name="Kosarev P."/>
            <person name="Mahmoud A."/>
            <person name="Hajiyev E."/>
            <person name="Babayeva S."/>
            <person name="Izzatullayeva V."/>
            <person name="Mammadov A."/>
            <person name="Mammadov A."/>
            <person name="Sharifova S."/>
            <person name="Ojaghi J."/>
            <person name="Eynullazada K."/>
            <person name="Bayramov B."/>
            <person name="Abdulazimova A."/>
            <person name="Shahmuradov I."/>
        </authorList>
    </citation>
    <scope>NUCLEOTIDE SEQUENCE [LARGE SCALE GENOMIC DNA]</scope>
    <source>
        <strain evidence="3">cv. AG2017</strain>
        <tissue evidence="2">Leaf</tissue>
    </source>
</reference>
<gene>
    <name evidence="2" type="ORF">CRG98_009339</name>
</gene>
<dbReference type="Proteomes" id="UP000233551">
    <property type="component" value="Unassembled WGS sequence"/>
</dbReference>
<organism evidence="2 3">
    <name type="scientific">Punica granatum</name>
    <name type="common">Pomegranate</name>
    <dbReference type="NCBI Taxonomy" id="22663"/>
    <lineage>
        <taxon>Eukaryota</taxon>
        <taxon>Viridiplantae</taxon>
        <taxon>Streptophyta</taxon>
        <taxon>Embryophyta</taxon>
        <taxon>Tracheophyta</taxon>
        <taxon>Spermatophyta</taxon>
        <taxon>Magnoliopsida</taxon>
        <taxon>eudicotyledons</taxon>
        <taxon>Gunneridae</taxon>
        <taxon>Pentapetalae</taxon>
        <taxon>rosids</taxon>
        <taxon>malvids</taxon>
        <taxon>Myrtales</taxon>
        <taxon>Lythraceae</taxon>
        <taxon>Punica</taxon>
    </lineage>
</organism>
<keyword evidence="3" id="KW-1185">Reference proteome</keyword>
<proteinExistence type="predicted"/>
<protein>
    <submittedName>
        <fullName evidence="2">Uncharacterized protein</fullName>
    </submittedName>
</protein>
<evidence type="ECO:0000313" key="3">
    <source>
        <dbReference type="Proteomes" id="UP000233551"/>
    </source>
</evidence>
<sequence length="83" mass="9314">MDFIIGLRLHGIPKTIVSDWDGYDSRTNPFEERGNDEDRGHDNEVDAQELRSRIREVGADAQDLGGLLVPSGPITRVKARQIQ</sequence>
<comment type="caution">
    <text evidence="2">The sequence shown here is derived from an EMBL/GenBank/DDBJ whole genome shotgun (WGS) entry which is preliminary data.</text>
</comment>
<accession>A0A2I0KP54</accession>
<feature type="compositionally biased region" description="Basic and acidic residues" evidence="1">
    <location>
        <begin position="29"/>
        <end position="46"/>
    </location>
</feature>
<dbReference type="EMBL" id="PGOL01000465">
    <property type="protein sequence ID" value="PKI70262.1"/>
    <property type="molecule type" value="Genomic_DNA"/>
</dbReference>
<name>A0A2I0KP54_PUNGR</name>
<feature type="region of interest" description="Disordered" evidence="1">
    <location>
        <begin position="22"/>
        <end position="46"/>
    </location>
</feature>
<dbReference type="AlphaFoldDB" id="A0A2I0KP54"/>